<name>A0ABU6ZLB5_9FABA</name>
<evidence type="ECO:0000313" key="1">
    <source>
        <dbReference type="EMBL" id="MED6222750.1"/>
    </source>
</evidence>
<gene>
    <name evidence="1" type="ORF">PIB30_067396</name>
</gene>
<protein>
    <submittedName>
        <fullName evidence="1">Uncharacterized protein</fullName>
    </submittedName>
</protein>
<keyword evidence="2" id="KW-1185">Reference proteome</keyword>
<reference evidence="1 2" key="1">
    <citation type="journal article" date="2023" name="Plants (Basel)">
        <title>Bridging the Gap: Combining Genomics and Transcriptomics Approaches to Understand Stylosanthes scabra, an Orphan Legume from the Brazilian Caatinga.</title>
        <authorList>
            <person name="Ferreira-Neto J.R.C."/>
            <person name="da Silva M.D."/>
            <person name="Binneck E."/>
            <person name="de Melo N.F."/>
            <person name="da Silva R.H."/>
            <person name="de Melo A.L.T.M."/>
            <person name="Pandolfi V."/>
            <person name="Bustamante F.O."/>
            <person name="Brasileiro-Vidal A.C."/>
            <person name="Benko-Iseppon A.M."/>
        </authorList>
    </citation>
    <scope>NUCLEOTIDE SEQUENCE [LARGE SCALE GENOMIC DNA]</scope>
    <source>
        <tissue evidence="1">Leaves</tissue>
    </source>
</reference>
<evidence type="ECO:0000313" key="2">
    <source>
        <dbReference type="Proteomes" id="UP001341840"/>
    </source>
</evidence>
<sequence>VIARSRGGERACARSALTPGLIADRAVARVGRALAQPGQNPPEWLPGDCAIAR</sequence>
<dbReference type="Proteomes" id="UP001341840">
    <property type="component" value="Unassembled WGS sequence"/>
</dbReference>
<dbReference type="EMBL" id="JASCZI010272563">
    <property type="protein sequence ID" value="MED6222750.1"/>
    <property type="molecule type" value="Genomic_DNA"/>
</dbReference>
<feature type="non-terminal residue" evidence="1">
    <location>
        <position position="1"/>
    </location>
</feature>
<feature type="non-terminal residue" evidence="1">
    <location>
        <position position="53"/>
    </location>
</feature>
<accession>A0ABU6ZLB5</accession>
<comment type="caution">
    <text evidence="1">The sequence shown here is derived from an EMBL/GenBank/DDBJ whole genome shotgun (WGS) entry which is preliminary data.</text>
</comment>
<proteinExistence type="predicted"/>
<organism evidence="1 2">
    <name type="scientific">Stylosanthes scabra</name>
    <dbReference type="NCBI Taxonomy" id="79078"/>
    <lineage>
        <taxon>Eukaryota</taxon>
        <taxon>Viridiplantae</taxon>
        <taxon>Streptophyta</taxon>
        <taxon>Embryophyta</taxon>
        <taxon>Tracheophyta</taxon>
        <taxon>Spermatophyta</taxon>
        <taxon>Magnoliopsida</taxon>
        <taxon>eudicotyledons</taxon>
        <taxon>Gunneridae</taxon>
        <taxon>Pentapetalae</taxon>
        <taxon>rosids</taxon>
        <taxon>fabids</taxon>
        <taxon>Fabales</taxon>
        <taxon>Fabaceae</taxon>
        <taxon>Papilionoideae</taxon>
        <taxon>50 kb inversion clade</taxon>
        <taxon>dalbergioids sensu lato</taxon>
        <taxon>Dalbergieae</taxon>
        <taxon>Pterocarpus clade</taxon>
        <taxon>Stylosanthes</taxon>
    </lineage>
</organism>